<proteinExistence type="predicted"/>
<accession>A0ABY7EDE5</accession>
<keyword evidence="1" id="KW-0732">Signal</keyword>
<dbReference type="Proteomes" id="UP001164746">
    <property type="component" value="Chromosome 6"/>
</dbReference>
<dbReference type="Pfam" id="PF01823">
    <property type="entry name" value="MACPF"/>
    <property type="match status" value="1"/>
</dbReference>
<sequence>MRCMASVIVAVVVVFSTVSGQPISDLGSVEGPYGSLEGHPAFCKHKLQKEHLLRLEPLPGQGWDNLQNEERNMVVKHEYASCKTTADERFLIPDGFNVYPVKSTHIRSDSEVFEHWNNFTSSDSQTINSNAGINLPFIKISGKYSKEYEITKSKHYREKTESIRQQIGKFIMDKKPDHATWESQLLVREYGTHVVTGVELGASVLKVDRMNAAYSRLSEEERSMIKYQADLSFKTMLDDLKRNKSENASAVDMGFTKDLIYSKASAQLYTELKRITRDDDTWLSSMDENQVPLDRSGNPLFFYINDGTLPDVPFYIIDKIYNSVKEAVISYYEHNVVRGCTNPNAPNFNFLANFEDETCDPPMKQFEFGGAYQTCTQSGCSGYNHCSSLRVNNPRTGAQTCPDGFEKILLAHGTDENRCQRSSTYRCGWWSRCTRYYYEKSTLKYSAYWCAPVNSSNDDSIRNRYLFGGTFTTNYANPVTQTTGCPPHFDVIKLLGDLSICVSTDVELGSFYSLHFGGFHTCLTPNPFLIENSNCPDGYSQHLSTIRDECQIDVCLEMGQLKLDTLPNIQVPPFMRKPIAMMDEVAGENTK</sequence>
<feature type="signal peptide" evidence="1">
    <location>
        <begin position="1"/>
        <end position="20"/>
    </location>
</feature>
<feature type="chain" id="PRO_5045779707" evidence="1">
    <location>
        <begin position="21"/>
        <end position="591"/>
    </location>
</feature>
<evidence type="ECO:0000313" key="4">
    <source>
        <dbReference type="Proteomes" id="UP001164746"/>
    </source>
</evidence>
<name>A0ABY7EDE5_MYAAR</name>
<evidence type="ECO:0000256" key="1">
    <source>
        <dbReference type="SAM" id="SignalP"/>
    </source>
</evidence>
<keyword evidence="4" id="KW-1185">Reference proteome</keyword>
<reference evidence="3" key="1">
    <citation type="submission" date="2022-11" db="EMBL/GenBank/DDBJ databases">
        <title>Centuries of genome instability and evolution in soft-shell clam transmissible cancer (bioRxiv).</title>
        <authorList>
            <person name="Hart S.F.M."/>
            <person name="Yonemitsu M.A."/>
            <person name="Giersch R.M."/>
            <person name="Beal B.F."/>
            <person name="Arriagada G."/>
            <person name="Davis B.W."/>
            <person name="Ostrander E.A."/>
            <person name="Goff S.P."/>
            <person name="Metzger M.J."/>
        </authorList>
    </citation>
    <scope>NUCLEOTIDE SEQUENCE</scope>
    <source>
        <strain evidence="3">MELC-2E11</strain>
        <tissue evidence="3">Siphon/mantle</tissue>
    </source>
</reference>
<dbReference type="EMBL" id="CP111017">
    <property type="protein sequence ID" value="WAR06751.1"/>
    <property type="molecule type" value="Genomic_DNA"/>
</dbReference>
<feature type="domain" description="MACPF" evidence="2">
    <location>
        <begin position="174"/>
        <end position="308"/>
    </location>
</feature>
<organism evidence="3 4">
    <name type="scientific">Mya arenaria</name>
    <name type="common">Soft-shell clam</name>
    <dbReference type="NCBI Taxonomy" id="6604"/>
    <lineage>
        <taxon>Eukaryota</taxon>
        <taxon>Metazoa</taxon>
        <taxon>Spiralia</taxon>
        <taxon>Lophotrochozoa</taxon>
        <taxon>Mollusca</taxon>
        <taxon>Bivalvia</taxon>
        <taxon>Autobranchia</taxon>
        <taxon>Heteroconchia</taxon>
        <taxon>Euheterodonta</taxon>
        <taxon>Imparidentia</taxon>
        <taxon>Neoheterodontei</taxon>
        <taxon>Myida</taxon>
        <taxon>Myoidea</taxon>
        <taxon>Myidae</taxon>
        <taxon>Mya</taxon>
    </lineage>
</organism>
<evidence type="ECO:0000259" key="2">
    <source>
        <dbReference type="Pfam" id="PF01823"/>
    </source>
</evidence>
<protein>
    <submittedName>
        <fullName evidence="3">MPEG1-like protein</fullName>
    </submittedName>
</protein>
<gene>
    <name evidence="3" type="ORF">MAR_016709</name>
</gene>
<dbReference type="InterPro" id="IPR020864">
    <property type="entry name" value="MACPF"/>
</dbReference>
<evidence type="ECO:0000313" key="3">
    <source>
        <dbReference type="EMBL" id="WAR06751.1"/>
    </source>
</evidence>